<dbReference type="SMART" id="SM00338">
    <property type="entry name" value="BRLZ"/>
    <property type="match status" value="1"/>
</dbReference>
<dbReference type="SUPFAM" id="SSF57959">
    <property type="entry name" value="Leucine zipper domain"/>
    <property type="match status" value="1"/>
</dbReference>
<protein>
    <recommendedName>
        <fullName evidence="6">BZIP domain-containing protein</fullName>
    </recommendedName>
</protein>
<dbReference type="Pfam" id="PF00170">
    <property type="entry name" value="bZIP_1"/>
    <property type="match status" value="1"/>
</dbReference>
<evidence type="ECO:0000256" key="2">
    <source>
        <dbReference type="ARBA" id="ARBA00023015"/>
    </source>
</evidence>
<dbReference type="InterPro" id="IPR044759">
    <property type="entry name" value="bZIP_RF2"/>
</dbReference>
<dbReference type="GO" id="GO:0003677">
    <property type="term" value="F:DNA binding"/>
    <property type="evidence" value="ECO:0007669"/>
    <property type="project" value="UniProtKB-KW"/>
</dbReference>
<dbReference type="GO" id="GO:0005634">
    <property type="term" value="C:nucleus"/>
    <property type="evidence" value="ECO:0007669"/>
    <property type="project" value="UniProtKB-SubCell"/>
</dbReference>
<dbReference type="Proteomes" id="UP000734854">
    <property type="component" value="Unassembled WGS sequence"/>
</dbReference>
<evidence type="ECO:0000256" key="4">
    <source>
        <dbReference type="ARBA" id="ARBA00023163"/>
    </source>
</evidence>
<gene>
    <name evidence="7" type="ORF">ZIOFF_016965</name>
</gene>
<evidence type="ECO:0000256" key="5">
    <source>
        <dbReference type="ARBA" id="ARBA00023242"/>
    </source>
</evidence>
<dbReference type="GO" id="GO:0003700">
    <property type="term" value="F:DNA-binding transcription factor activity"/>
    <property type="evidence" value="ECO:0007669"/>
    <property type="project" value="InterPro"/>
</dbReference>
<comment type="subcellular location">
    <subcellularLocation>
        <location evidence="1">Nucleus</location>
    </subcellularLocation>
</comment>
<feature type="domain" description="BZIP" evidence="6">
    <location>
        <begin position="2"/>
        <end position="66"/>
    </location>
</feature>
<dbReference type="CDD" id="cd14703">
    <property type="entry name" value="bZIP_plant_RF2"/>
    <property type="match status" value="1"/>
</dbReference>
<accession>A0A8J5HQ67</accession>
<keyword evidence="5" id="KW-0539">Nucleus</keyword>
<evidence type="ECO:0000313" key="8">
    <source>
        <dbReference type="Proteomes" id="UP000734854"/>
    </source>
</evidence>
<dbReference type="InterPro" id="IPR046347">
    <property type="entry name" value="bZIP_sf"/>
</dbReference>
<organism evidence="7 8">
    <name type="scientific">Zingiber officinale</name>
    <name type="common">Ginger</name>
    <name type="synonym">Amomum zingiber</name>
    <dbReference type="NCBI Taxonomy" id="94328"/>
    <lineage>
        <taxon>Eukaryota</taxon>
        <taxon>Viridiplantae</taxon>
        <taxon>Streptophyta</taxon>
        <taxon>Embryophyta</taxon>
        <taxon>Tracheophyta</taxon>
        <taxon>Spermatophyta</taxon>
        <taxon>Magnoliopsida</taxon>
        <taxon>Liliopsida</taxon>
        <taxon>Zingiberales</taxon>
        <taxon>Zingiberaceae</taxon>
        <taxon>Zingiber</taxon>
    </lineage>
</organism>
<dbReference type="InterPro" id="IPR004827">
    <property type="entry name" value="bZIP"/>
</dbReference>
<sequence length="139" mass="16001">MQLILSNRQSAARSKERKVRYTSELEQKIQTLQTEATSISAQLTVLQSIPFMIQRNSTGLFAENRELKLRLQAMEQHSKLREGKSSKIHLSEEAFLVCTALNEALREEIQRLKQQIGEVPSANGNRFRRASQRHEELPL</sequence>
<dbReference type="EMBL" id="JACMSC010000005">
    <property type="protein sequence ID" value="KAG6519936.1"/>
    <property type="molecule type" value="Genomic_DNA"/>
</dbReference>
<name>A0A8J5HQ67_ZINOF</name>
<keyword evidence="4" id="KW-0804">Transcription</keyword>
<evidence type="ECO:0000256" key="3">
    <source>
        <dbReference type="ARBA" id="ARBA00023125"/>
    </source>
</evidence>
<reference evidence="7 8" key="1">
    <citation type="submission" date="2020-08" db="EMBL/GenBank/DDBJ databases">
        <title>Plant Genome Project.</title>
        <authorList>
            <person name="Zhang R.-G."/>
        </authorList>
    </citation>
    <scope>NUCLEOTIDE SEQUENCE [LARGE SCALE GENOMIC DNA]</scope>
    <source>
        <tissue evidence="7">Rhizome</tissue>
    </source>
</reference>
<evidence type="ECO:0000256" key="1">
    <source>
        <dbReference type="ARBA" id="ARBA00004123"/>
    </source>
</evidence>
<keyword evidence="8" id="KW-1185">Reference proteome</keyword>
<evidence type="ECO:0000259" key="6">
    <source>
        <dbReference type="SMART" id="SM00338"/>
    </source>
</evidence>
<proteinExistence type="predicted"/>
<dbReference type="PANTHER" id="PTHR13690">
    <property type="entry name" value="TRANSCRIPTION FACTOR POSF21-RELATED"/>
    <property type="match status" value="1"/>
</dbReference>
<dbReference type="AlphaFoldDB" id="A0A8J5HQ67"/>
<comment type="caution">
    <text evidence="7">The sequence shown here is derived from an EMBL/GenBank/DDBJ whole genome shotgun (WGS) entry which is preliminary data.</text>
</comment>
<keyword evidence="2" id="KW-0805">Transcription regulation</keyword>
<keyword evidence="3" id="KW-0238">DNA-binding</keyword>
<dbReference type="Gene3D" id="1.20.5.170">
    <property type="match status" value="1"/>
</dbReference>
<evidence type="ECO:0000313" key="7">
    <source>
        <dbReference type="EMBL" id="KAG6519936.1"/>
    </source>
</evidence>
<dbReference type="PANTHER" id="PTHR13690:SF86">
    <property type="entry name" value="TRANSCRIPTION FACTOR VIP1"/>
    <property type="match status" value="1"/>
</dbReference>